<feature type="region of interest" description="Disordered" evidence="1">
    <location>
        <begin position="474"/>
        <end position="493"/>
    </location>
</feature>
<evidence type="ECO:0000313" key="3">
    <source>
        <dbReference type="EMBL" id="RLM50351.1"/>
    </source>
</evidence>
<comment type="caution">
    <text evidence="3">The sequence shown here is derived from an EMBL/GenBank/DDBJ whole genome shotgun (WGS) entry which is preliminary data.</text>
</comment>
<accession>A0A3L6PCF7</accession>
<organism evidence="3 4">
    <name type="scientific">Panicum miliaceum</name>
    <name type="common">Proso millet</name>
    <name type="synonym">Broomcorn millet</name>
    <dbReference type="NCBI Taxonomy" id="4540"/>
    <lineage>
        <taxon>Eukaryota</taxon>
        <taxon>Viridiplantae</taxon>
        <taxon>Streptophyta</taxon>
        <taxon>Embryophyta</taxon>
        <taxon>Tracheophyta</taxon>
        <taxon>Spermatophyta</taxon>
        <taxon>Magnoliopsida</taxon>
        <taxon>Liliopsida</taxon>
        <taxon>Poales</taxon>
        <taxon>Poaceae</taxon>
        <taxon>PACMAD clade</taxon>
        <taxon>Panicoideae</taxon>
        <taxon>Panicodae</taxon>
        <taxon>Paniceae</taxon>
        <taxon>Panicinae</taxon>
        <taxon>Panicum</taxon>
        <taxon>Panicum sect. Panicum</taxon>
    </lineage>
</organism>
<feature type="domain" description="Retrotransposon gag" evidence="2">
    <location>
        <begin position="356"/>
        <end position="443"/>
    </location>
</feature>
<evidence type="ECO:0000313" key="4">
    <source>
        <dbReference type="Proteomes" id="UP000275267"/>
    </source>
</evidence>
<keyword evidence="4" id="KW-1185">Reference proteome</keyword>
<dbReference type="OrthoDB" id="1740536at2759"/>
<dbReference type="EMBL" id="PQIB02000446">
    <property type="protein sequence ID" value="RLM50351.1"/>
    <property type="molecule type" value="Genomic_DNA"/>
</dbReference>
<sequence length="493" mass="55856">MASNSGVFFSVQVTLQIQATAGHSIIFGSFPEMSAPRSSSPSSSVSETESLQGSRSDLTLSSSVLHQVEDLSIQDKAQNPLRTTRRPRINIDDILAGLDRVDSFLAECIELAESALRRPHDSAPKTPFGLRPSSSVYSDQIRSSMEKLHLSDLPNIDQIGSNTVPGPQAGYQEVLFTLPPNPVSSPDRREISVVSFDEASDEGEDDEAKRQRLQRNQNRQTRRTNKAAINHVEDDLRDTEGRNPRAERERRRKYDEEYGPPGANRRSQTRHSNDGKRPHRPQQSPIDLNDDVTGDLDGFFAFSNRLCGVLWPSTFRPVGIDKFDGDSDSKTWLRTYNIAVRAASDNNDIMAAYSPVMMSRKALNWLEGLHPSSINSWQDLCSAFVNHFQASCPGPKTKWDLGSVTEQPSESLRDYTKRYFTKRNMITDVDDRDIIHYFHQGLHNIELWRKMFESNPKTISKMMVVINKHADMEDAEKAHRHHKDRRHSDDQPK</sequence>
<protein>
    <recommendedName>
        <fullName evidence="2">Retrotransposon gag domain-containing protein</fullName>
    </recommendedName>
</protein>
<evidence type="ECO:0000259" key="2">
    <source>
        <dbReference type="Pfam" id="PF03732"/>
    </source>
</evidence>
<name>A0A3L6PCF7_PANMI</name>
<feature type="compositionally biased region" description="Basic and acidic residues" evidence="1">
    <location>
        <begin position="231"/>
        <end position="256"/>
    </location>
</feature>
<proteinExistence type="predicted"/>
<dbReference type="Proteomes" id="UP000275267">
    <property type="component" value="Unassembled WGS sequence"/>
</dbReference>
<feature type="compositionally biased region" description="Low complexity" evidence="1">
    <location>
        <begin position="36"/>
        <end position="54"/>
    </location>
</feature>
<dbReference type="InterPro" id="IPR005162">
    <property type="entry name" value="Retrotrans_gag_dom"/>
</dbReference>
<dbReference type="Pfam" id="PF03732">
    <property type="entry name" value="Retrotrans_gag"/>
    <property type="match status" value="1"/>
</dbReference>
<gene>
    <name evidence="3" type="ORF">C2845_PMPSC049112</name>
</gene>
<evidence type="ECO:0000256" key="1">
    <source>
        <dbReference type="SAM" id="MobiDB-lite"/>
    </source>
</evidence>
<feature type="region of interest" description="Disordered" evidence="1">
    <location>
        <begin position="195"/>
        <end position="290"/>
    </location>
</feature>
<dbReference type="AlphaFoldDB" id="A0A3L6PCF7"/>
<dbReference type="PANTHER" id="PTHR33223">
    <property type="entry name" value="CCHC-TYPE DOMAIN-CONTAINING PROTEIN"/>
    <property type="match status" value="1"/>
</dbReference>
<dbReference type="PANTHER" id="PTHR33223:SF8">
    <property type="entry name" value="OS04G0172440 PROTEIN"/>
    <property type="match status" value="1"/>
</dbReference>
<feature type="region of interest" description="Disordered" evidence="1">
    <location>
        <begin position="36"/>
        <end position="57"/>
    </location>
</feature>
<reference evidence="4" key="1">
    <citation type="journal article" date="2019" name="Nat. Commun.">
        <title>The genome of broomcorn millet.</title>
        <authorList>
            <person name="Zou C."/>
            <person name="Miki D."/>
            <person name="Li D."/>
            <person name="Tang Q."/>
            <person name="Xiao L."/>
            <person name="Rajput S."/>
            <person name="Deng P."/>
            <person name="Jia W."/>
            <person name="Huang R."/>
            <person name="Zhang M."/>
            <person name="Sun Y."/>
            <person name="Hu J."/>
            <person name="Fu X."/>
            <person name="Schnable P.S."/>
            <person name="Li F."/>
            <person name="Zhang H."/>
            <person name="Feng B."/>
            <person name="Zhu X."/>
            <person name="Liu R."/>
            <person name="Schnable J.C."/>
            <person name="Zhu J.-K."/>
            <person name="Zhang H."/>
        </authorList>
    </citation>
    <scope>NUCLEOTIDE SEQUENCE [LARGE SCALE GENOMIC DNA]</scope>
</reference>